<reference evidence="2 3" key="1">
    <citation type="submission" date="2020-04" db="EMBL/GenBank/DDBJ databases">
        <title>Genome sequence for Sphingorhabdus sp. strain M1.</title>
        <authorList>
            <person name="Park S.-J."/>
        </authorList>
    </citation>
    <scope>NUCLEOTIDE SEQUENCE [LARGE SCALE GENOMIC DNA]</scope>
    <source>
        <strain evidence="2 3">JK6</strain>
    </source>
</reference>
<organism evidence="2 3">
    <name type="scientific">Parasphingorhabdus halotolerans</name>
    <dbReference type="NCBI Taxonomy" id="2725558"/>
    <lineage>
        <taxon>Bacteria</taxon>
        <taxon>Pseudomonadati</taxon>
        <taxon>Pseudomonadota</taxon>
        <taxon>Alphaproteobacteria</taxon>
        <taxon>Sphingomonadales</taxon>
        <taxon>Sphingomonadaceae</taxon>
        <taxon>Parasphingorhabdus</taxon>
    </lineage>
</organism>
<dbReference type="PROSITE" id="PS01009">
    <property type="entry name" value="CRISP_1"/>
    <property type="match status" value="1"/>
</dbReference>
<proteinExistence type="predicted"/>
<accession>A0A6H2DJW6</accession>
<dbReference type="Proteomes" id="UP000501600">
    <property type="component" value="Chromosome"/>
</dbReference>
<dbReference type="InterPro" id="IPR035940">
    <property type="entry name" value="CAP_sf"/>
</dbReference>
<dbReference type="Pfam" id="PF00188">
    <property type="entry name" value="CAP"/>
    <property type="match status" value="1"/>
</dbReference>
<dbReference type="SMART" id="SM00198">
    <property type="entry name" value="SCP"/>
    <property type="match status" value="1"/>
</dbReference>
<dbReference type="InterPro" id="IPR018244">
    <property type="entry name" value="Allrgn_V5/Tpx1_CS"/>
</dbReference>
<dbReference type="InterPro" id="IPR014044">
    <property type="entry name" value="CAP_dom"/>
</dbReference>
<evidence type="ECO:0000313" key="2">
    <source>
        <dbReference type="EMBL" id="QJB68969.1"/>
    </source>
</evidence>
<feature type="domain" description="SCP" evidence="1">
    <location>
        <begin position="2"/>
        <end position="139"/>
    </location>
</feature>
<dbReference type="EMBL" id="CP051217">
    <property type="protein sequence ID" value="QJB68969.1"/>
    <property type="molecule type" value="Genomic_DNA"/>
</dbReference>
<dbReference type="PANTHER" id="PTHR10334">
    <property type="entry name" value="CYSTEINE-RICH SECRETORY PROTEIN-RELATED"/>
    <property type="match status" value="1"/>
</dbReference>
<name>A0A6H2DJW6_9SPHN</name>
<dbReference type="GO" id="GO:0005576">
    <property type="term" value="C:extracellular region"/>
    <property type="evidence" value="ECO:0007669"/>
    <property type="project" value="InterPro"/>
</dbReference>
<dbReference type="Gene3D" id="3.40.33.10">
    <property type="entry name" value="CAP"/>
    <property type="match status" value="1"/>
</dbReference>
<keyword evidence="3" id="KW-1185">Reference proteome</keyword>
<dbReference type="SUPFAM" id="SSF55797">
    <property type="entry name" value="PR-1-like"/>
    <property type="match status" value="1"/>
</dbReference>
<dbReference type="KEGG" id="phao:HF685_06495"/>
<evidence type="ECO:0000313" key="3">
    <source>
        <dbReference type="Proteomes" id="UP000501600"/>
    </source>
</evidence>
<gene>
    <name evidence="2" type="ORF">HF685_06495</name>
</gene>
<protein>
    <submittedName>
        <fullName evidence="2">SCP-like extracellular</fullName>
    </submittedName>
</protein>
<dbReference type="InterPro" id="IPR001283">
    <property type="entry name" value="CRISP-related"/>
</dbReference>
<dbReference type="RefSeq" id="WP_168818811.1">
    <property type="nucleotide sequence ID" value="NZ_CP051217.1"/>
</dbReference>
<dbReference type="AlphaFoldDB" id="A0A6H2DJW6"/>
<evidence type="ECO:0000259" key="1">
    <source>
        <dbReference type="SMART" id="SM00198"/>
    </source>
</evidence>
<sequence>MLDVMLAEHNAARAEVGVGPVVLDADLNAAALAYAEVLIANGKFEHSPGASRPNQGENLWAGTASAFSFKQMVDGWINEKQFFRDGVFPDVSTTGQWQDVGHYTQIIWRNTTKIGCGIASNAQRDVLVCRYSPPGNFIGQRVF</sequence>
<dbReference type="PRINTS" id="PR00837">
    <property type="entry name" value="V5TPXLIKE"/>
</dbReference>
<dbReference type="PROSITE" id="PS01010">
    <property type="entry name" value="CRISP_2"/>
    <property type="match status" value="1"/>
</dbReference>